<evidence type="ECO:0000259" key="2">
    <source>
        <dbReference type="Pfam" id="PF11160"/>
    </source>
</evidence>
<name>A0A0L0HAP8_SPIPD</name>
<dbReference type="AlphaFoldDB" id="A0A0L0HAP8"/>
<dbReference type="InterPro" id="IPR021331">
    <property type="entry name" value="Hva1_TUDOR"/>
</dbReference>
<dbReference type="Proteomes" id="UP000053201">
    <property type="component" value="Unassembled WGS sequence"/>
</dbReference>
<dbReference type="GeneID" id="27690066"/>
<keyword evidence="4" id="KW-1185">Reference proteome</keyword>
<sequence length="112" mass="12501">MATTERPAASLHAEHKGPCTTETDHGKGTPRPGSEIEKTRAELKIGDRVEYHPVEGSMQTTTGTIEDIETCPVDIGGRHVRASPEEPRYFIKNDHTQKTTAYFKKAIQRKLE</sequence>
<organism evidence="3 4">
    <name type="scientific">Spizellomyces punctatus (strain DAOM BR117)</name>
    <dbReference type="NCBI Taxonomy" id="645134"/>
    <lineage>
        <taxon>Eukaryota</taxon>
        <taxon>Fungi</taxon>
        <taxon>Fungi incertae sedis</taxon>
        <taxon>Chytridiomycota</taxon>
        <taxon>Chytridiomycota incertae sedis</taxon>
        <taxon>Chytridiomycetes</taxon>
        <taxon>Spizellomycetales</taxon>
        <taxon>Spizellomycetaceae</taxon>
        <taxon>Spizellomyces</taxon>
    </lineage>
</organism>
<reference evidence="3 4" key="1">
    <citation type="submission" date="2009-08" db="EMBL/GenBank/DDBJ databases">
        <title>The Genome Sequence of Spizellomyces punctatus strain DAOM BR117.</title>
        <authorList>
            <consortium name="The Broad Institute Genome Sequencing Platform"/>
            <person name="Russ C."/>
            <person name="Cuomo C."/>
            <person name="Shea T."/>
            <person name="Young S.K."/>
            <person name="Zeng Q."/>
            <person name="Koehrsen M."/>
            <person name="Haas B."/>
            <person name="Borodovsky M."/>
            <person name="Guigo R."/>
            <person name="Alvarado L."/>
            <person name="Berlin A."/>
            <person name="Bochicchio J."/>
            <person name="Borenstein D."/>
            <person name="Chapman S."/>
            <person name="Chen Z."/>
            <person name="Engels R."/>
            <person name="Freedman E."/>
            <person name="Gellesch M."/>
            <person name="Goldberg J."/>
            <person name="Griggs A."/>
            <person name="Gujja S."/>
            <person name="Heiman D."/>
            <person name="Hepburn T."/>
            <person name="Howarth C."/>
            <person name="Jen D."/>
            <person name="Larson L."/>
            <person name="Lewis B."/>
            <person name="Mehta T."/>
            <person name="Park D."/>
            <person name="Pearson M."/>
            <person name="Roberts A."/>
            <person name="Saif S."/>
            <person name="Shenoy N."/>
            <person name="Sisk P."/>
            <person name="Stolte C."/>
            <person name="Sykes S."/>
            <person name="Thomson T."/>
            <person name="Walk T."/>
            <person name="White J."/>
            <person name="Yandava C."/>
            <person name="Burger G."/>
            <person name="Gray M.W."/>
            <person name="Holland P.W.H."/>
            <person name="King N."/>
            <person name="Lang F.B.F."/>
            <person name="Roger A.J."/>
            <person name="Ruiz-Trillo I."/>
            <person name="Lander E."/>
            <person name="Nusbaum C."/>
        </authorList>
    </citation>
    <scope>NUCLEOTIDE SEQUENCE [LARGE SCALE GENOMIC DNA]</scope>
    <source>
        <strain evidence="3 4">DAOM BR117</strain>
    </source>
</reference>
<gene>
    <name evidence="3" type="ORF">SPPG_06788</name>
</gene>
<dbReference type="Pfam" id="PF11160">
    <property type="entry name" value="Hva1_TUDOR"/>
    <property type="match status" value="1"/>
</dbReference>
<feature type="domain" description="Hypervirulence associated protein TUDOR" evidence="2">
    <location>
        <begin position="46"/>
        <end position="105"/>
    </location>
</feature>
<dbReference type="VEuPathDB" id="FungiDB:SPPG_06788"/>
<evidence type="ECO:0000313" key="3">
    <source>
        <dbReference type="EMBL" id="KNC97793.1"/>
    </source>
</evidence>
<dbReference type="OMA" id="VAIRNDH"/>
<dbReference type="EMBL" id="KQ257462">
    <property type="protein sequence ID" value="KNC97793.1"/>
    <property type="molecule type" value="Genomic_DNA"/>
</dbReference>
<dbReference type="OrthoDB" id="10052172at2759"/>
<evidence type="ECO:0000313" key="4">
    <source>
        <dbReference type="Proteomes" id="UP000053201"/>
    </source>
</evidence>
<dbReference type="RefSeq" id="XP_016605833.1">
    <property type="nucleotide sequence ID" value="XM_016754987.1"/>
</dbReference>
<proteinExistence type="predicted"/>
<evidence type="ECO:0000256" key="1">
    <source>
        <dbReference type="SAM" id="MobiDB-lite"/>
    </source>
</evidence>
<accession>A0A0L0HAP8</accession>
<feature type="compositionally biased region" description="Basic and acidic residues" evidence="1">
    <location>
        <begin position="12"/>
        <end position="27"/>
    </location>
</feature>
<feature type="region of interest" description="Disordered" evidence="1">
    <location>
        <begin position="1"/>
        <end position="38"/>
    </location>
</feature>
<dbReference type="InParanoid" id="A0A0L0HAP8"/>
<protein>
    <recommendedName>
        <fullName evidence="2">Hypervirulence associated protein TUDOR domain-containing protein</fullName>
    </recommendedName>
</protein>